<gene>
    <name evidence="2" type="ORF">GOODEAATRI_027978</name>
</gene>
<evidence type="ECO:0000256" key="1">
    <source>
        <dbReference type="SAM" id="SignalP"/>
    </source>
</evidence>
<keyword evidence="1" id="KW-0732">Signal</keyword>
<comment type="caution">
    <text evidence="2">The sequence shown here is derived from an EMBL/GenBank/DDBJ whole genome shotgun (WGS) entry which is preliminary data.</text>
</comment>
<organism evidence="2 3">
    <name type="scientific">Goodea atripinnis</name>
    <dbReference type="NCBI Taxonomy" id="208336"/>
    <lineage>
        <taxon>Eukaryota</taxon>
        <taxon>Metazoa</taxon>
        <taxon>Chordata</taxon>
        <taxon>Craniata</taxon>
        <taxon>Vertebrata</taxon>
        <taxon>Euteleostomi</taxon>
        <taxon>Actinopterygii</taxon>
        <taxon>Neopterygii</taxon>
        <taxon>Teleostei</taxon>
        <taxon>Neoteleostei</taxon>
        <taxon>Acanthomorphata</taxon>
        <taxon>Ovalentaria</taxon>
        <taxon>Atherinomorphae</taxon>
        <taxon>Cyprinodontiformes</taxon>
        <taxon>Goodeidae</taxon>
        <taxon>Goodea</taxon>
    </lineage>
</organism>
<accession>A0ABV0PSE0</accession>
<protein>
    <recommendedName>
        <fullName evidence="4">Secreted protein</fullName>
    </recommendedName>
</protein>
<sequence>MTVRLIGHSKLPLSVCLVVCVLPCDGLATCPGCTLPLAHRQLEMGTNSPATHYGISVKKCLIELNVLACFPGFSGLCALCPLSGAGVQLRVSASVKQRRRSVFSSSFCQVWP</sequence>
<feature type="chain" id="PRO_5047536341" description="Secreted protein" evidence="1">
    <location>
        <begin position="29"/>
        <end position="112"/>
    </location>
</feature>
<feature type="signal peptide" evidence="1">
    <location>
        <begin position="1"/>
        <end position="28"/>
    </location>
</feature>
<name>A0ABV0PSE0_9TELE</name>
<dbReference type="Proteomes" id="UP001476798">
    <property type="component" value="Unassembled WGS sequence"/>
</dbReference>
<reference evidence="2 3" key="1">
    <citation type="submission" date="2021-06" db="EMBL/GenBank/DDBJ databases">
        <authorList>
            <person name="Palmer J.M."/>
        </authorList>
    </citation>
    <scope>NUCLEOTIDE SEQUENCE [LARGE SCALE GENOMIC DNA]</scope>
    <source>
        <strain evidence="2 3">GA_2019</strain>
        <tissue evidence="2">Muscle</tissue>
    </source>
</reference>
<proteinExistence type="predicted"/>
<evidence type="ECO:0008006" key="4">
    <source>
        <dbReference type="Google" id="ProtNLM"/>
    </source>
</evidence>
<evidence type="ECO:0000313" key="2">
    <source>
        <dbReference type="EMBL" id="MEQ2186389.1"/>
    </source>
</evidence>
<evidence type="ECO:0000313" key="3">
    <source>
        <dbReference type="Proteomes" id="UP001476798"/>
    </source>
</evidence>
<dbReference type="EMBL" id="JAHRIO010083731">
    <property type="protein sequence ID" value="MEQ2186389.1"/>
    <property type="molecule type" value="Genomic_DNA"/>
</dbReference>
<keyword evidence="3" id="KW-1185">Reference proteome</keyword>